<evidence type="ECO:0000256" key="5">
    <source>
        <dbReference type="ARBA" id="ARBA00034808"/>
    </source>
</evidence>
<evidence type="ECO:0000256" key="4">
    <source>
        <dbReference type="ARBA" id="ARBA00034617"/>
    </source>
</evidence>
<keyword evidence="8" id="KW-0378">Hydrolase</keyword>
<dbReference type="GO" id="GO:0009378">
    <property type="term" value="F:four-way junction helicase activity"/>
    <property type="evidence" value="ECO:0007669"/>
    <property type="project" value="TreeGrafter"/>
</dbReference>
<dbReference type="PANTHER" id="PTHR13710">
    <property type="entry name" value="DNA HELICASE RECQ FAMILY MEMBER"/>
    <property type="match status" value="1"/>
</dbReference>
<name>V2WI13_MONRO</name>
<dbReference type="Proteomes" id="UP000017559">
    <property type="component" value="Unassembled WGS sequence"/>
</dbReference>
<dbReference type="PANTHER" id="PTHR13710:SF105">
    <property type="entry name" value="ATP-DEPENDENT DNA HELICASE Q1"/>
    <property type="match status" value="1"/>
</dbReference>
<gene>
    <name evidence="8" type="ORF">Moror_2258</name>
</gene>
<dbReference type="GO" id="GO:0003677">
    <property type="term" value="F:DNA binding"/>
    <property type="evidence" value="ECO:0007669"/>
    <property type="project" value="UniProtKB-KW"/>
</dbReference>
<dbReference type="STRING" id="1381753.V2WI13"/>
<evidence type="ECO:0000313" key="8">
    <source>
        <dbReference type="EMBL" id="ESK81212.1"/>
    </source>
</evidence>
<dbReference type="Gene3D" id="3.40.50.300">
    <property type="entry name" value="P-loop containing nucleotide triphosphate hydrolases"/>
    <property type="match status" value="1"/>
</dbReference>
<accession>V2WI13</accession>
<dbReference type="GO" id="GO:0005694">
    <property type="term" value="C:chromosome"/>
    <property type="evidence" value="ECO:0007669"/>
    <property type="project" value="TreeGrafter"/>
</dbReference>
<dbReference type="GO" id="GO:0000724">
    <property type="term" value="P:double-strand break repair via homologous recombination"/>
    <property type="evidence" value="ECO:0007669"/>
    <property type="project" value="TreeGrafter"/>
</dbReference>
<dbReference type="SUPFAM" id="SSF52540">
    <property type="entry name" value="P-loop containing nucleoside triphosphate hydrolases"/>
    <property type="match status" value="1"/>
</dbReference>
<dbReference type="Pfam" id="PF00270">
    <property type="entry name" value="DEAD"/>
    <property type="match status" value="1"/>
</dbReference>
<dbReference type="KEGG" id="mrr:Moror_2258"/>
<feature type="domain" description="Helicase ATP-binding" evidence="7">
    <location>
        <begin position="66"/>
        <end position="171"/>
    </location>
</feature>
<dbReference type="GO" id="GO:0005524">
    <property type="term" value="F:ATP binding"/>
    <property type="evidence" value="ECO:0007669"/>
    <property type="project" value="InterPro"/>
</dbReference>
<organism evidence="8 9">
    <name type="scientific">Moniliophthora roreri (strain MCA 2997)</name>
    <name type="common">Cocoa frosty pod rot fungus</name>
    <name type="synonym">Crinipellis roreri</name>
    <dbReference type="NCBI Taxonomy" id="1381753"/>
    <lineage>
        <taxon>Eukaryota</taxon>
        <taxon>Fungi</taxon>
        <taxon>Dikarya</taxon>
        <taxon>Basidiomycota</taxon>
        <taxon>Agaricomycotina</taxon>
        <taxon>Agaricomycetes</taxon>
        <taxon>Agaricomycetidae</taxon>
        <taxon>Agaricales</taxon>
        <taxon>Marasmiineae</taxon>
        <taxon>Marasmiaceae</taxon>
        <taxon>Moniliophthora</taxon>
    </lineage>
</organism>
<dbReference type="GO" id="GO:0005737">
    <property type="term" value="C:cytoplasm"/>
    <property type="evidence" value="ECO:0007669"/>
    <property type="project" value="TreeGrafter"/>
</dbReference>
<evidence type="ECO:0000256" key="3">
    <source>
        <dbReference type="ARBA" id="ARBA00023235"/>
    </source>
</evidence>
<comment type="similarity">
    <text evidence="1">Belongs to the helicase family. RecQ subfamily.</text>
</comment>
<dbReference type="EMBL" id="AWSO01002620">
    <property type="protein sequence ID" value="ESK81212.1"/>
    <property type="molecule type" value="Genomic_DNA"/>
</dbReference>
<keyword evidence="8" id="KW-0547">Nucleotide-binding</keyword>
<dbReference type="InterPro" id="IPR011545">
    <property type="entry name" value="DEAD/DEAH_box_helicase_dom"/>
</dbReference>
<keyword evidence="3" id="KW-0413">Isomerase</keyword>
<evidence type="ECO:0000256" key="1">
    <source>
        <dbReference type="ARBA" id="ARBA00005446"/>
    </source>
</evidence>
<evidence type="ECO:0000256" key="2">
    <source>
        <dbReference type="ARBA" id="ARBA00023125"/>
    </source>
</evidence>
<dbReference type="OrthoDB" id="10261556at2759"/>
<evidence type="ECO:0000313" key="9">
    <source>
        <dbReference type="Proteomes" id="UP000017559"/>
    </source>
</evidence>
<dbReference type="InterPro" id="IPR014001">
    <property type="entry name" value="Helicase_ATP-bd"/>
</dbReference>
<sequence length="171" mass="19035">MSIPKRHSKQVDAKPHPKSKHPSPQKLLSQMKRTSLSSEDINNLINKIQETYWWTNTPQPHQVKEILAQLNGRDAVIVAGMGAGKTAIAAGPHVHPRSKGRVTIMVSPLIALQTEQIQTFKDDFGLKAIAMNSSLGSCTMQILNYVIHQDYHILIISLEMLLSQQLVNTVL</sequence>
<keyword evidence="8" id="KW-0347">Helicase</keyword>
<dbReference type="PROSITE" id="PS51192">
    <property type="entry name" value="HELICASE_ATP_BIND_1"/>
    <property type="match status" value="1"/>
</dbReference>
<dbReference type="InterPro" id="IPR027417">
    <property type="entry name" value="P-loop_NTPase"/>
</dbReference>
<reference evidence="8 9" key="1">
    <citation type="journal article" date="2014" name="BMC Genomics">
        <title>Genome and secretome analysis of the hemibiotrophic fungal pathogen, Moniliophthora roreri, which causes frosty pod rot disease of cacao: mechanisms of the biotrophic and necrotrophic phases.</title>
        <authorList>
            <person name="Meinhardt L.W."/>
            <person name="Costa G.G.L."/>
            <person name="Thomazella D.P.T."/>
            <person name="Teixeira P.J.P.L."/>
            <person name="Carazzolle M.F."/>
            <person name="Schuster S.C."/>
            <person name="Carlson J.E."/>
            <person name="Guiltinan M.J."/>
            <person name="Mieczkowski P."/>
            <person name="Farmer A."/>
            <person name="Ramaraj T."/>
            <person name="Crozier J."/>
            <person name="Davis R.E."/>
            <person name="Shao J."/>
            <person name="Melnick R.L."/>
            <person name="Pereira G.A.G."/>
            <person name="Bailey B.A."/>
        </authorList>
    </citation>
    <scope>NUCLEOTIDE SEQUENCE [LARGE SCALE GENOMIC DNA]</scope>
    <source>
        <strain evidence="8 9">MCA 2997</strain>
    </source>
</reference>
<evidence type="ECO:0000259" key="7">
    <source>
        <dbReference type="PROSITE" id="PS51192"/>
    </source>
</evidence>
<dbReference type="GO" id="GO:0043138">
    <property type="term" value="F:3'-5' DNA helicase activity"/>
    <property type="evidence" value="ECO:0007669"/>
    <property type="project" value="UniProtKB-EC"/>
</dbReference>
<dbReference type="HOGENOM" id="CLU_1563267_0_0_1"/>
<evidence type="ECO:0000256" key="6">
    <source>
        <dbReference type="SAM" id="MobiDB-lite"/>
    </source>
</evidence>
<keyword evidence="2" id="KW-0238">DNA-binding</keyword>
<proteinExistence type="inferred from homology"/>
<feature type="region of interest" description="Disordered" evidence="6">
    <location>
        <begin position="1"/>
        <end position="35"/>
    </location>
</feature>
<comment type="catalytic activity">
    <reaction evidence="4">
        <text>Couples ATP hydrolysis with the unwinding of duplex DNA by translocating in the 3'-5' direction.</text>
        <dbReference type="EC" id="5.6.2.4"/>
    </reaction>
</comment>
<dbReference type="AlphaFoldDB" id="V2WI13"/>
<keyword evidence="8" id="KW-0067">ATP-binding</keyword>
<keyword evidence="9" id="KW-1185">Reference proteome</keyword>
<protein>
    <recommendedName>
        <fullName evidence="5">DNA 3'-5' helicase</fullName>
        <ecNumber evidence="5">5.6.2.4</ecNumber>
    </recommendedName>
</protein>
<comment type="caution">
    <text evidence="8">The sequence shown here is derived from an EMBL/GenBank/DDBJ whole genome shotgun (WGS) entry which is preliminary data.</text>
</comment>
<dbReference type="EC" id="5.6.2.4" evidence="5"/>